<evidence type="ECO:0000256" key="4">
    <source>
        <dbReference type="SAM" id="Coils"/>
    </source>
</evidence>
<keyword evidence="3 4" id="KW-0175">Coiled coil</keyword>
<protein>
    <submittedName>
        <fullName evidence="9">Efflux RND transporter periplasmic adaptor subunit</fullName>
    </submittedName>
</protein>
<gene>
    <name evidence="9" type="ORF">MOC89_08075</name>
</gene>
<evidence type="ECO:0000259" key="6">
    <source>
        <dbReference type="Pfam" id="PF25984"/>
    </source>
</evidence>
<feature type="domain" description="YknX-like beta-barrel" evidence="8">
    <location>
        <begin position="219"/>
        <end position="302"/>
    </location>
</feature>
<dbReference type="Gene3D" id="2.40.420.20">
    <property type="match status" value="1"/>
</dbReference>
<proteinExistence type="inferred from homology"/>
<dbReference type="GO" id="GO:0030313">
    <property type="term" value="C:cell envelope"/>
    <property type="evidence" value="ECO:0007669"/>
    <property type="project" value="UniProtKB-SubCell"/>
</dbReference>
<feature type="domain" description="YknX-like C-terminal permuted SH3-like" evidence="7">
    <location>
        <begin position="309"/>
        <end position="376"/>
    </location>
</feature>
<dbReference type="InterPro" id="IPR050465">
    <property type="entry name" value="UPF0194_transport"/>
</dbReference>
<dbReference type="Pfam" id="PF25989">
    <property type="entry name" value="YknX_C"/>
    <property type="match status" value="1"/>
</dbReference>
<dbReference type="GO" id="GO:0022857">
    <property type="term" value="F:transmembrane transporter activity"/>
    <property type="evidence" value="ECO:0007669"/>
    <property type="project" value="InterPro"/>
</dbReference>
<feature type="domain" description="YknX-like alpha-helical hairpin" evidence="5">
    <location>
        <begin position="97"/>
        <end position="180"/>
    </location>
</feature>
<evidence type="ECO:0000256" key="2">
    <source>
        <dbReference type="ARBA" id="ARBA00009477"/>
    </source>
</evidence>
<dbReference type="PANTHER" id="PTHR32347">
    <property type="entry name" value="EFFLUX SYSTEM COMPONENT YKNX-RELATED"/>
    <property type="match status" value="1"/>
</dbReference>
<comment type="similarity">
    <text evidence="2">Belongs to the membrane fusion protein (MFP) (TC 8.A.1) family.</text>
</comment>
<dbReference type="GO" id="GO:0016020">
    <property type="term" value="C:membrane"/>
    <property type="evidence" value="ECO:0007669"/>
    <property type="project" value="InterPro"/>
</dbReference>
<dbReference type="Proteomes" id="UP001078573">
    <property type="component" value="Unassembled WGS sequence"/>
</dbReference>
<dbReference type="AlphaFoldDB" id="A0A9Q4HHG1"/>
<dbReference type="InterPro" id="IPR058639">
    <property type="entry name" value="BSH_YknX-like"/>
</dbReference>
<comment type="subcellular location">
    <subcellularLocation>
        <location evidence="1">Cell envelope</location>
    </subcellularLocation>
</comment>
<dbReference type="Pfam" id="PF25984">
    <property type="entry name" value="BSH_YknX"/>
    <property type="match status" value="1"/>
</dbReference>
<feature type="coiled-coil region" evidence="4">
    <location>
        <begin position="110"/>
        <end position="185"/>
    </location>
</feature>
<evidence type="ECO:0000259" key="8">
    <source>
        <dbReference type="Pfam" id="PF25990"/>
    </source>
</evidence>
<evidence type="ECO:0000256" key="1">
    <source>
        <dbReference type="ARBA" id="ARBA00004196"/>
    </source>
</evidence>
<sequence>MKKVWIGIGIAVLVALFIGMNIYRSAAPTSGSAGQKIQTGGLEEKEISSTVMVPGTLKFSNEQYVFYEADKGTLEDIKVKEGDKVKKGTPLITYTNEQLSLEKEQNQLTAQSNQLQIDQIQEKLKALDSKEKELEKQVGKKEAEKQIESERTELQMQEKAAEIELKQTELQRQSLANRVSDLQVKSEIEGTVISVNQEAASKKSDIQEPVIHIGNPKDLVVSGKLSEYDTLKVKKGQKVTLTSDVIQDKTWKGTVSAVGLVPDQQESTAAQGTEQAVQYPLQVKIKGNLPEGKPGFKFIMNIETDKRKANTLPSKAVKKEDDQYYVYTVKDGKAKRMDVKIGEVTDDLTEIKEGISQDDQVILNPSDQVTDGTEVKA</sequence>
<dbReference type="InterPro" id="IPR006143">
    <property type="entry name" value="RND_pump_MFP"/>
</dbReference>
<name>A0A9Q4HHG1_BACSC</name>
<dbReference type="EMBL" id="JALAPQ010000010">
    <property type="protein sequence ID" value="MCY8456857.1"/>
    <property type="molecule type" value="Genomic_DNA"/>
</dbReference>
<evidence type="ECO:0000259" key="5">
    <source>
        <dbReference type="Pfam" id="PF25982"/>
    </source>
</evidence>
<accession>A0A9Q4HHG1</accession>
<reference evidence="9" key="1">
    <citation type="submission" date="2022-02" db="EMBL/GenBank/DDBJ databases">
        <title>Crop Bioprotection Bacillus Genome Sequencing.</title>
        <authorList>
            <person name="Dunlap C."/>
        </authorList>
    </citation>
    <scope>NUCLEOTIDE SEQUENCE</scope>
    <source>
        <strain evidence="9">WR1O2A-53</strain>
    </source>
</reference>
<dbReference type="InterPro" id="IPR058638">
    <property type="entry name" value="HH_YknX-like"/>
</dbReference>
<evidence type="ECO:0000259" key="7">
    <source>
        <dbReference type="Pfam" id="PF25989"/>
    </source>
</evidence>
<dbReference type="Pfam" id="PF25990">
    <property type="entry name" value="Beta-barrel_YknX"/>
    <property type="match status" value="1"/>
</dbReference>
<dbReference type="Gene3D" id="2.40.30.170">
    <property type="match status" value="1"/>
</dbReference>
<feature type="domain" description="YknX-like barrel-sandwich hybrid" evidence="6">
    <location>
        <begin position="63"/>
        <end position="214"/>
    </location>
</feature>
<evidence type="ECO:0000313" key="9">
    <source>
        <dbReference type="EMBL" id="MCY8456857.1"/>
    </source>
</evidence>
<dbReference type="NCBIfam" id="TIGR01730">
    <property type="entry name" value="RND_mfp"/>
    <property type="match status" value="1"/>
</dbReference>
<dbReference type="Pfam" id="PF25982">
    <property type="entry name" value="HH_YknX"/>
    <property type="match status" value="1"/>
</dbReference>
<dbReference type="InterPro" id="IPR058636">
    <property type="entry name" value="Beta-barrel_YknX"/>
</dbReference>
<organism evidence="9 10">
    <name type="scientific">Bacillus spizizenii</name>
    <name type="common">Bacillus subtilis subsp. spizizenii</name>
    <dbReference type="NCBI Taxonomy" id="96241"/>
    <lineage>
        <taxon>Bacteria</taxon>
        <taxon>Bacillati</taxon>
        <taxon>Bacillota</taxon>
        <taxon>Bacilli</taxon>
        <taxon>Bacillales</taxon>
        <taxon>Bacillaceae</taxon>
        <taxon>Bacillus</taxon>
    </lineage>
</organism>
<dbReference type="Gene3D" id="2.40.50.100">
    <property type="match status" value="1"/>
</dbReference>
<comment type="caution">
    <text evidence="9">The sequence shown here is derived from an EMBL/GenBank/DDBJ whole genome shotgun (WGS) entry which is preliminary data.</text>
</comment>
<evidence type="ECO:0000313" key="10">
    <source>
        <dbReference type="Proteomes" id="UP001078573"/>
    </source>
</evidence>
<evidence type="ECO:0000256" key="3">
    <source>
        <dbReference type="ARBA" id="ARBA00023054"/>
    </source>
</evidence>
<dbReference type="PANTHER" id="PTHR32347:SF14">
    <property type="entry name" value="EFFLUX SYSTEM COMPONENT YKNX-RELATED"/>
    <property type="match status" value="1"/>
</dbReference>
<dbReference type="InterPro" id="IPR058637">
    <property type="entry name" value="YknX-like_C"/>
</dbReference>